<dbReference type="GO" id="GO:0016042">
    <property type="term" value="P:lipid catabolic process"/>
    <property type="evidence" value="ECO:0007669"/>
    <property type="project" value="UniProtKB-KW"/>
</dbReference>
<evidence type="ECO:0000259" key="7">
    <source>
        <dbReference type="PROSITE" id="PS51635"/>
    </source>
</evidence>
<keyword evidence="9" id="KW-1185">Reference proteome</keyword>
<dbReference type="InterPro" id="IPR002641">
    <property type="entry name" value="PNPLA_dom"/>
</dbReference>
<dbReference type="SUPFAM" id="SSF52151">
    <property type="entry name" value="FabD/lysophospholipase-like"/>
    <property type="match status" value="1"/>
</dbReference>
<dbReference type="Pfam" id="PF01734">
    <property type="entry name" value="Patatin"/>
    <property type="match status" value="1"/>
</dbReference>
<dbReference type="PROSITE" id="PS51635">
    <property type="entry name" value="PNPLA"/>
    <property type="match status" value="1"/>
</dbReference>
<organism evidence="8 9">
    <name type="scientific">Acacia crassicarpa</name>
    <name type="common">northern wattle</name>
    <dbReference type="NCBI Taxonomy" id="499986"/>
    <lineage>
        <taxon>Eukaryota</taxon>
        <taxon>Viridiplantae</taxon>
        <taxon>Streptophyta</taxon>
        <taxon>Embryophyta</taxon>
        <taxon>Tracheophyta</taxon>
        <taxon>Spermatophyta</taxon>
        <taxon>Magnoliopsida</taxon>
        <taxon>eudicotyledons</taxon>
        <taxon>Gunneridae</taxon>
        <taxon>Pentapetalae</taxon>
        <taxon>rosids</taxon>
        <taxon>fabids</taxon>
        <taxon>Fabales</taxon>
        <taxon>Fabaceae</taxon>
        <taxon>Caesalpinioideae</taxon>
        <taxon>mimosoid clade</taxon>
        <taxon>Acacieae</taxon>
        <taxon>Acacia</taxon>
    </lineage>
</organism>
<feature type="short sequence motif" description="GXGXXG" evidence="4">
    <location>
        <begin position="33"/>
        <end position="38"/>
    </location>
</feature>
<evidence type="ECO:0000313" key="8">
    <source>
        <dbReference type="EMBL" id="KAK4269910.1"/>
    </source>
</evidence>
<accession>A0AAE1JGF4</accession>
<comment type="domain">
    <text evidence="5">The nitrogen atoms of the two glycine residues in the GGXR motif define the oxyanion hole, and stabilize the oxyanion that forms during the nucleophilic attack by the catalytic serine during substrate cleavage.</text>
</comment>
<comment type="function">
    <text evidence="5">Lipolytic acyl hydrolase (LAH).</text>
</comment>
<dbReference type="PANTHER" id="PTHR32176:SF92">
    <property type="entry name" value="XYLOSE ISOMERASE"/>
    <property type="match status" value="1"/>
</dbReference>
<comment type="similarity">
    <text evidence="1 5">Belongs to the patatin family.</text>
</comment>
<evidence type="ECO:0000256" key="1">
    <source>
        <dbReference type="ARBA" id="ARBA00010240"/>
    </source>
</evidence>
<dbReference type="InterPro" id="IPR016035">
    <property type="entry name" value="Acyl_Trfase/lysoPLipase"/>
</dbReference>
<evidence type="ECO:0000256" key="3">
    <source>
        <dbReference type="ARBA" id="ARBA00023098"/>
    </source>
</evidence>
<evidence type="ECO:0000313" key="9">
    <source>
        <dbReference type="Proteomes" id="UP001293593"/>
    </source>
</evidence>
<evidence type="ECO:0000256" key="2">
    <source>
        <dbReference type="ARBA" id="ARBA00022963"/>
    </source>
</evidence>
<feature type="domain" description="PNPLA" evidence="7">
    <location>
        <begin position="29"/>
        <end position="119"/>
    </location>
</feature>
<keyword evidence="6" id="KW-0732">Signal</keyword>
<name>A0AAE1JGF4_9FABA</name>
<dbReference type="PANTHER" id="PTHR32176">
    <property type="entry name" value="XYLOSE ISOMERASE"/>
    <property type="match status" value="1"/>
</dbReference>
<gene>
    <name evidence="8" type="ORF">QN277_023006</name>
</gene>
<feature type="short sequence motif" description="GXSXG" evidence="4">
    <location>
        <begin position="70"/>
        <end position="74"/>
    </location>
</feature>
<dbReference type="Proteomes" id="UP001293593">
    <property type="component" value="Unassembled WGS sequence"/>
</dbReference>
<dbReference type="EMBL" id="JAWXYG010000006">
    <property type="protein sequence ID" value="KAK4269910.1"/>
    <property type="molecule type" value="Genomic_DNA"/>
</dbReference>
<reference evidence="8" key="1">
    <citation type="submission" date="2023-10" db="EMBL/GenBank/DDBJ databases">
        <title>Chromosome-level genome of the transformable northern wattle, Acacia crassicarpa.</title>
        <authorList>
            <person name="Massaro I."/>
            <person name="Sinha N.R."/>
            <person name="Poethig S."/>
            <person name="Leichty A.R."/>
        </authorList>
    </citation>
    <scope>NUCLEOTIDE SEQUENCE</scope>
    <source>
        <strain evidence="8">Acra3RX</strain>
        <tissue evidence="8">Leaf</tissue>
    </source>
</reference>
<feature type="chain" id="PRO_5042233246" description="Patatin" evidence="6">
    <location>
        <begin position="21"/>
        <end position="119"/>
    </location>
</feature>
<sequence length="119" mass="13136">MSKIVMFLLLLVAFSHQLMAIEEGKVRILAIDGGGIRGILPSVILKQFELSLQKLNSSARIAEYFDVVAGTSTGGLIAALLTAPDPQNKDRPLYSADDILQFYRQHGPSIFTEDPNWYV</sequence>
<evidence type="ECO:0000256" key="6">
    <source>
        <dbReference type="SAM" id="SignalP"/>
    </source>
</evidence>
<keyword evidence="5" id="KW-0378">Hydrolase</keyword>
<dbReference type="AlphaFoldDB" id="A0AAE1JGF4"/>
<evidence type="ECO:0000256" key="4">
    <source>
        <dbReference type="PROSITE-ProRule" id="PRU01161"/>
    </source>
</evidence>
<dbReference type="EC" id="3.1.1.-" evidence="5"/>
<keyword evidence="3 5" id="KW-0443">Lipid metabolism</keyword>
<comment type="caution">
    <text evidence="8">The sequence shown here is derived from an EMBL/GenBank/DDBJ whole genome shotgun (WGS) entry which is preliminary data.</text>
</comment>
<dbReference type="Gene3D" id="3.40.1090.10">
    <property type="entry name" value="Cytosolic phospholipase A2 catalytic domain"/>
    <property type="match status" value="1"/>
</dbReference>
<keyword evidence="2 5" id="KW-0442">Lipid degradation</keyword>
<comment type="caution">
    <text evidence="4">Lacks conserved residue(s) required for the propagation of feature annotation.</text>
</comment>
<dbReference type="GO" id="GO:0047372">
    <property type="term" value="F:monoacylglycerol lipase activity"/>
    <property type="evidence" value="ECO:0007669"/>
    <property type="project" value="TreeGrafter"/>
</dbReference>
<dbReference type="GO" id="GO:0004620">
    <property type="term" value="F:phospholipase activity"/>
    <property type="evidence" value="ECO:0007669"/>
    <property type="project" value="TreeGrafter"/>
</dbReference>
<proteinExistence type="inferred from homology"/>
<evidence type="ECO:0000256" key="5">
    <source>
        <dbReference type="RuleBase" id="RU361262"/>
    </source>
</evidence>
<protein>
    <recommendedName>
        <fullName evidence="5">Patatin</fullName>
        <ecNumber evidence="5">3.1.1.-</ecNumber>
    </recommendedName>
</protein>
<feature type="signal peptide" evidence="6">
    <location>
        <begin position="1"/>
        <end position="20"/>
    </location>
</feature>